<evidence type="ECO:0000313" key="1">
    <source>
        <dbReference type="EMBL" id="MDT0340577.1"/>
    </source>
</evidence>
<comment type="caution">
    <text evidence="1">The sequence shown here is derived from an EMBL/GenBank/DDBJ whole genome shotgun (WGS) entry which is preliminary data.</text>
</comment>
<dbReference type="InterPro" id="IPR046702">
    <property type="entry name" value="DUF6572"/>
</dbReference>
<organism evidence="1">
    <name type="scientific">Herbaspirillum huttiense subsp. nephrolepidis</name>
    <dbReference type="NCBI Taxonomy" id="3075126"/>
    <lineage>
        <taxon>Bacteria</taxon>
        <taxon>Pseudomonadati</taxon>
        <taxon>Pseudomonadota</taxon>
        <taxon>Betaproteobacteria</taxon>
        <taxon>Burkholderiales</taxon>
        <taxon>Oxalobacteraceae</taxon>
        <taxon>Herbaspirillum</taxon>
    </lineage>
</organism>
<proteinExistence type="predicted"/>
<name>A0AAE4GE13_9BURK</name>
<dbReference type="AlphaFoldDB" id="A0AAE4GE13"/>
<protein>
    <submittedName>
        <fullName evidence="1">Uncharacterized protein</fullName>
    </submittedName>
</protein>
<reference evidence="1" key="1">
    <citation type="submission" date="2023-02" db="EMBL/GenBank/DDBJ databases">
        <title>Description of Herbaspirillum huttiense subsp. nephrolepsisexaltata and Herbaspirillum huttiense subsp. lycopersicon.</title>
        <authorList>
            <person name="Poudel M."/>
            <person name="Sharma A."/>
            <person name="Goss E."/>
            <person name="Tapia J.H."/>
            <person name="Harmon C.M."/>
            <person name="Jones J.B."/>
        </authorList>
    </citation>
    <scope>NUCLEOTIDE SEQUENCE</scope>
    <source>
        <strain evidence="1">NC40101</strain>
    </source>
</reference>
<dbReference type="EMBL" id="JAVRAA010000024">
    <property type="protein sequence ID" value="MDT0340577.1"/>
    <property type="molecule type" value="Genomic_DNA"/>
</dbReference>
<dbReference type="Pfam" id="PF20212">
    <property type="entry name" value="DUF6572"/>
    <property type="match status" value="1"/>
</dbReference>
<sequence length="113" mass="12572">MSVLDKDVIDSIGTNIETGSVILIISDHLGWAEETQSHLLALQEKLNTYIKFIESAEIYSAFPSAVGKKLVVDIYFKFPPGDECRHFLSHVQRILESIGVGFAVTDFDPKLCT</sequence>
<accession>A0AAE4GE13</accession>
<dbReference type="RefSeq" id="WP_310838541.1">
    <property type="nucleotide sequence ID" value="NZ_JAVLSM010000016.1"/>
</dbReference>
<gene>
    <name evidence="1" type="ORF">RJN63_27350</name>
</gene>